<proteinExistence type="predicted"/>
<dbReference type="Proteomes" id="UP000095453">
    <property type="component" value="Unassembled WGS sequence"/>
</dbReference>
<name>A0A173VBH5_9FIRM</name>
<sequence length="78" mass="8535">MKLLDLPLAEKNMLSALDFAEKSNDLISIGCAYRGLGEILKSSDKAEDAAVYFEKAITAFQKAGDTYGVEEVKELMSK</sequence>
<dbReference type="Gene3D" id="1.25.40.10">
    <property type="entry name" value="Tetratricopeptide repeat domain"/>
    <property type="match status" value="1"/>
</dbReference>
<gene>
    <name evidence="1" type="ORF">ERS852444_02754</name>
</gene>
<dbReference type="EMBL" id="CYXX01000025">
    <property type="protein sequence ID" value="CUN24491.1"/>
    <property type="molecule type" value="Genomic_DNA"/>
</dbReference>
<evidence type="ECO:0008006" key="3">
    <source>
        <dbReference type="Google" id="ProtNLM"/>
    </source>
</evidence>
<dbReference type="SUPFAM" id="SSF48452">
    <property type="entry name" value="TPR-like"/>
    <property type="match status" value="1"/>
</dbReference>
<dbReference type="InterPro" id="IPR011990">
    <property type="entry name" value="TPR-like_helical_dom_sf"/>
</dbReference>
<dbReference type="RefSeq" id="WP_055170863.1">
    <property type="nucleotide sequence ID" value="NZ_CYXX01000025.1"/>
</dbReference>
<organism evidence="1 2">
    <name type="scientific">Roseburia inulinivorans</name>
    <dbReference type="NCBI Taxonomy" id="360807"/>
    <lineage>
        <taxon>Bacteria</taxon>
        <taxon>Bacillati</taxon>
        <taxon>Bacillota</taxon>
        <taxon>Clostridia</taxon>
        <taxon>Lachnospirales</taxon>
        <taxon>Lachnospiraceae</taxon>
        <taxon>Roseburia</taxon>
    </lineage>
</organism>
<dbReference type="AlphaFoldDB" id="A0A173VBH5"/>
<evidence type="ECO:0000313" key="1">
    <source>
        <dbReference type="EMBL" id="CUN24491.1"/>
    </source>
</evidence>
<evidence type="ECO:0000313" key="2">
    <source>
        <dbReference type="Proteomes" id="UP000095453"/>
    </source>
</evidence>
<reference evidence="1 2" key="1">
    <citation type="submission" date="2015-09" db="EMBL/GenBank/DDBJ databases">
        <authorList>
            <consortium name="Pathogen Informatics"/>
        </authorList>
    </citation>
    <scope>NUCLEOTIDE SEQUENCE [LARGE SCALE GENOMIC DNA]</scope>
    <source>
        <strain evidence="1 2">2789STDY5608887</strain>
    </source>
</reference>
<accession>A0A173VBH5</accession>
<protein>
    <recommendedName>
        <fullName evidence="3">Tetratricopeptide repeat protein</fullName>
    </recommendedName>
</protein>